<dbReference type="RefSeq" id="XP_044453387.1">
    <property type="nucleotide sequence ID" value="XM_044597452.1"/>
</dbReference>
<dbReference type="Gramene" id="TraesNOR2A03G00739900.1">
    <property type="protein sequence ID" value="TraesNOR2A03G00739900.1"/>
    <property type="gene ID" value="TraesNOR2A03G00739900"/>
</dbReference>
<dbReference type="Gramene" id="TraesRN2A0100796200.1">
    <property type="protein sequence ID" value="TraesRN2A0100796200.1"/>
    <property type="gene ID" value="TraesRN2A0100796200"/>
</dbReference>
<dbReference type="STRING" id="4565.A0A3B6AZY8"/>
<dbReference type="SMR" id="A0A3B6AZY8"/>
<dbReference type="OMA" id="DEKKPYF"/>
<reference evidence="2" key="2">
    <citation type="submission" date="2018-10" db="UniProtKB">
        <authorList>
            <consortium name="EnsemblPlants"/>
        </authorList>
    </citation>
    <scope>IDENTIFICATION</scope>
</reference>
<dbReference type="Gramene" id="TraesSYM2A03G00737720.1">
    <property type="protein sequence ID" value="TraesSYM2A03G00737720.1"/>
    <property type="gene ID" value="TraesSYM2A03G00737720"/>
</dbReference>
<dbReference type="Gramene" id="TraesARI2A03G00737840.1">
    <property type="protein sequence ID" value="TraesARI2A03G00737840.1"/>
    <property type="gene ID" value="TraesARI2A03G00737840"/>
</dbReference>
<dbReference type="PROSITE" id="PS50846">
    <property type="entry name" value="HMA_2"/>
    <property type="match status" value="1"/>
</dbReference>
<dbReference type="Gramene" id="TraesPARA_EIv1.0_0383610.1">
    <property type="protein sequence ID" value="TraesPARA_EIv1.0_0383610.1.CDS"/>
    <property type="gene ID" value="TraesPARA_EIv1.0_0383610"/>
</dbReference>
<dbReference type="AlphaFoldDB" id="A0A3B6AZY8"/>
<evidence type="ECO:0000313" key="3">
    <source>
        <dbReference type="Proteomes" id="UP000019116"/>
    </source>
</evidence>
<evidence type="ECO:0000313" key="2">
    <source>
        <dbReference type="EnsemblPlants" id="TraesCS2A02G332700.1"/>
    </source>
</evidence>
<dbReference type="Gramene" id="TraesKAR2A01G0355920.1">
    <property type="protein sequence ID" value="cds.TraesKAR2A01G0355920.1"/>
    <property type="gene ID" value="TraesKAR2A01G0355920"/>
</dbReference>
<dbReference type="InterPro" id="IPR042885">
    <property type="entry name" value="HIPP47/16"/>
</dbReference>
<dbReference type="Gramene" id="TraesJUL2A03G00734970.1">
    <property type="protein sequence ID" value="TraesJUL2A03G00734970.1"/>
    <property type="gene ID" value="TraesJUL2A03G00734970"/>
</dbReference>
<dbReference type="EnsemblPlants" id="TraesCS2A02G332700.1">
    <property type="protein sequence ID" value="TraesCS2A02G332700.1"/>
    <property type="gene ID" value="TraesCS2A02G332700"/>
</dbReference>
<dbReference type="PANTHER" id="PTHR46932:SF20">
    <property type="entry name" value="HMA DOMAIN-CONTAINING PROTEIN"/>
    <property type="match status" value="1"/>
</dbReference>
<dbReference type="Gramene" id="TraesLAC2A03G00733960.1">
    <property type="protein sequence ID" value="TraesLAC2A03G00733960.1"/>
    <property type="gene ID" value="TraesLAC2A03G00733960"/>
</dbReference>
<name>A0A3B6AZY8_WHEAT</name>
<proteinExistence type="predicted"/>
<dbReference type="Proteomes" id="UP000019116">
    <property type="component" value="Chromosome 2A"/>
</dbReference>
<dbReference type="Gramene" id="TraesLDM2A03G00732650.1">
    <property type="protein sequence ID" value="TraesLDM2A03G00732650.1"/>
    <property type="gene ID" value="TraesLDM2A03G00732650"/>
</dbReference>
<protein>
    <recommendedName>
        <fullName evidence="1">HMA domain-containing protein</fullName>
    </recommendedName>
</protein>
<dbReference type="Gramene" id="TraesCS2A03G0817000.1">
    <property type="protein sequence ID" value="TraesCS2A03G0817000.1.CDS"/>
    <property type="gene ID" value="TraesCS2A03G0817000"/>
</dbReference>
<dbReference type="KEGG" id="taes:123185596"/>
<dbReference type="PANTHER" id="PTHR46932">
    <property type="entry name" value="HEAVY METAL-ASSOCIATED ISOPRENYLATED PLANT PROTEIN 47"/>
    <property type="match status" value="1"/>
</dbReference>
<dbReference type="Gramene" id="TraesSTA2A03G00728580.1">
    <property type="protein sequence ID" value="TraesSTA2A03G00728580.1"/>
    <property type="gene ID" value="TraesSTA2A03G00728580"/>
</dbReference>
<feature type="domain" description="HMA" evidence="1">
    <location>
        <begin position="2"/>
        <end position="71"/>
    </location>
</feature>
<dbReference type="GeneID" id="123185596"/>
<dbReference type="GO" id="GO:0046872">
    <property type="term" value="F:metal ion binding"/>
    <property type="evidence" value="ECO:0007669"/>
    <property type="project" value="InterPro"/>
</dbReference>
<reference evidence="2" key="1">
    <citation type="submission" date="2018-08" db="EMBL/GenBank/DDBJ databases">
        <authorList>
            <person name="Rossello M."/>
        </authorList>
    </citation>
    <scope>NUCLEOTIDE SEQUENCE [LARGE SCALE GENOMIC DNA]</scope>
    <source>
        <strain evidence="2">cv. Chinese Spring</strain>
    </source>
</reference>
<dbReference type="Gene3D" id="3.30.70.100">
    <property type="match status" value="1"/>
</dbReference>
<keyword evidence="3" id="KW-1185">Reference proteome</keyword>
<evidence type="ECO:0000259" key="1">
    <source>
        <dbReference type="PROSITE" id="PS50846"/>
    </source>
</evidence>
<dbReference type="Gramene" id="TraesJAG2A03G00730360.1">
    <property type="protein sequence ID" value="TraesJAG2A03G00730360.1"/>
    <property type="gene ID" value="TraesJAG2A03G00730360"/>
</dbReference>
<dbReference type="InterPro" id="IPR006121">
    <property type="entry name" value="HMA_dom"/>
</dbReference>
<organism evidence="2">
    <name type="scientific">Triticum aestivum</name>
    <name type="common">Wheat</name>
    <dbReference type="NCBI Taxonomy" id="4565"/>
    <lineage>
        <taxon>Eukaryota</taxon>
        <taxon>Viridiplantae</taxon>
        <taxon>Streptophyta</taxon>
        <taxon>Embryophyta</taxon>
        <taxon>Tracheophyta</taxon>
        <taxon>Spermatophyta</taxon>
        <taxon>Magnoliopsida</taxon>
        <taxon>Liliopsida</taxon>
        <taxon>Poales</taxon>
        <taxon>Poaceae</taxon>
        <taxon>BOP clade</taxon>
        <taxon>Pooideae</taxon>
        <taxon>Triticodae</taxon>
        <taxon>Triticeae</taxon>
        <taxon>Triticinae</taxon>
        <taxon>Triticum</taxon>
    </lineage>
</organism>
<sequence>MKQKIVIKVSMSCDKSRSKAMTMVARANGVSSVGITGDSKDMLEVVGNGVDPVCLVGCLRKKYHDVHLVKVEEVKDDKKKDEKKEDPPPYWWCHGYPYGPYPPPMVVCDEPTTPCAIM</sequence>
<dbReference type="Gramene" id="TraesMAC2A03G00729040.1">
    <property type="protein sequence ID" value="TraesMAC2A03G00729040.1"/>
    <property type="gene ID" value="TraesMAC2A03G00729040"/>
</dbReference>
<gene>
    <name evidence="2" type="primary">LOC123185596</name>
</gene>
<accession>A0A3B6AZY8</accession>
<dbReference type="Gramene" id="TraesCS2A02G332700.1">
    <property type="protein sequence ID" value="TraesCS2A02G332700.1"/>
    <property type="gene ID" value="TraesCS2A02G332700"/>
</dbReference>